<feature type="compositionally biased region" description="Low complexity" evidence="1">
    <location>
        <begin position="9"/>
        <end position="23"/>
    </location>
</feature>
<dbReference type="AlphaFoldDB" id="A0A813DAK3"/>
<comment type="caution">
    <text evidence="2">The sequence shown here is derived from an EMBL/GenBank/DDBJ whole genome shotgun (WGS) entry which is preliminary data.</text>
</comment>
<keyword evidence="3" id="KW-1185">Reference proteome</keyword>
<gene>
    <name evidence="2" type="ORF">PGLA1383_LOCUS1872</name>
</gene>
<feature type="region of interest" description="Disordered" evidence="1">
    <location>
        <begin position="1"/>
        <end position="23"/>
    </location>
</feature>
<evidence type="ECO:0000313" key="3">
    <source>
        <dbReference type="Proteomes" id="UP000654075"/>
    </source>
</evidence>
<proteinExistence type="predicted"/>
<evidence type="ECO:0000256" key="1">
    <source>
        <dbReference type="SAM" id="MobiDB-lite"/>
    </source>
</evidence>
<sequence>MLLRDQGYSSSGICPPGSVPSSVSSASILIIEGPVPDTRTVTIPREQMAAYPSESSHHSGMSAVARALQDRALAWGDGFSDAGSVATQLRRADCDGASDAG</sequence>
<dbReference type="EMBL" id="CAJNNV010000522">
    <property type="protein sequence ID" value="CAE8582886.1"/>
    <property type="molecule type" value="Genomic_DNA"/>
</dbReference>
<name>A0A813DAK3_POLGL</name>
<dbReference type="Proteomes" id="UP000654075">
    <property type="component" value="Unassembled WGS sequence"/>
</dbReference>
<evidence type="ECO:0000313" key="2">
    <source>
        <dbReference type="EMBL" id="CAE8582886.1"/>
    </source>
</evidence>
<organism evidence="2 3">
    <name type="scientific">Polarella glacialis</name>
    <name type="common">Dinoflagellate</name>
    <dbReference type="NCBI Taxonomy" id="89957"/>
    <lineage>
        <taxon>Eukaryota</taxon>
        <taxon>Sar</taxon>
        <taxon>Alveolata</taxon>
        <taxon>Dinophyceae</taxon>
        <taxon>Suessiales</taxon>
        <taxon>Suessiaceae</taxon>
        <taxon>Polarella</taxon>
    </lineage>
</organism>
<protein>
    <submittedName>
        <fullName evidence="2">Uncharacterized protein</fullName>
    </submittedName>
</protein>
<reference evidence="2" key="1">
    <citation type="submission" date="2021-02" db="EMBL/GenBank/DDBJ databases">
        <authorList>
            <person name="Dougan E. K."/>
            <person name="Rhodes N."/>
            <person name="Thang M."/>
            <person name="Chan C."/>
        </authorList>
    </citation>
    <scope>NUCLEOTIDE SEQUENCE</scope>
</reference>
<accession>A0A813DAK3</accession>